<name>A0A326UIF2_THEHA</name>
<keyword evidence="3" id="KW-1185">Reference proteome</keyword>
<gene>
    <name evidence="2" type="ORF">EI42_00758</name>
</gene>
<dbReference type="EMBL" id="QKUF01000001">
    <property type="protein sequence ID" value="PZW36580.1"/>
    <property type="molecule type" value="Genomic_DNA"/>
</dbReference>
<accession>A0A326UIF2</accession>
<organism evidence="2 3">
    <name type="scientific">Thermosporothrix hazakensis</name>
    <dbReference type="NCBI Taxonomy" id="644383"/>
    <lineage>
        <taxon>Bacteria</taxon>
        <taxon>Bacillati</taxon>
        <taxon>Chloroflexota</taxon>
        <taxon>Ktedonobacteria</taxon>
        <taxon>Ktedonobacterales</taxon>
        <taxon>Thermosporotrichaceae</taxon>
        <taxon>Thermosporothrix</taxon>
    </lineage>
</organism>
<sequence length="46" mass="4980">MFSLLFRRDVLLFRLGRFVANLAGSTSGIVLPLLVLQLTGSVLSMG</sequence>
<reference evidence="2 3" key="1">
    <citation type="submission" date="2018-06" db="EMBL/GenBank/DDBJ databases">
        <title>Genomic Encyclopedia of Archaeal and Bacterial Type Strains, Phase II (KMG-II): from individual species to whole genera.</title>
        <authorList>
            <person name="Goeker M."/>
        </authorList>
    </citation>
    <scope>NUCLEOTIDE SEQUENCE [LARGE SCALE GENOMIC DNA]</scope>
    <source>
        <strain evidence="2 3">ATCC BAA-1881</strain>
    </source>
</reference>
<protein>
    <submittedName>
        <fullName evidence="2">Uncharacterized protein</fullName>
    </submittedName>
</protein>
<keyword evidence="1" id="KW-1133">Transmembrane helix</keyword>
<dbReference type="Proteomes" id="UP000248806">
    <property type="component" value="Unassembled WGS sequence"/>
</dbReference>
<keyword evidence="1" id="KW-0472">Membrane</keyword>
<feature type="transmembrane region" description="Helical" evidence="1">
    <location>
        <begin position="12"/>
        <end position="36"/>
    </location>
</feature>
<evidence type="ECO:0000313" key="3">
    <source>
        <dbReference type="Proteomes" id="UP000248806"/>
    </source>
</evidence>
<comment type="caution">
    <text evidence="2">The sequence shown here is derived from an EMBL/GenBank/DDBJ whole genome shotgun (WGS) entry which is preliminary data.</text>
</comment>
<dbReference type="AlphaFoldDB" id="A0A326UIF2"/>
<proteinExistence type="predicted"/>
<keyword evidence="1" id="KW-0812">Transmembrane</keyword>
<evidence type="ECO:0000256" key="1">
    <source>
        <dbReference type="SAM" id="Phobius"/>
    </source>
</evidence>
<evidence type="ECO:0000313" key="2">
    <source>
        <dbReference type="EMBL" id="PZW36580.1"/>
    </source>
</evidence>
<dbReference type="RefSeq" id="WP_170142328.1">
    <property type="nucleotide sequence ID" value="NZ_BIFX01000001.1"/>
</dbReference>